<keyword evidence="1" id="KW-0472">Membrane</keyword>
<comment type="caution">
    <text evidence="2">The sequence shown here is derived from an EMBL/GenBank/DDBJ whole genome shotgun (WGS) entry which is preliminary data.</text>
</comment>
<reference evidence="2 3" key="1">
    <citation type="submission" date="2020-09" db="EMBL/GenBank/DDBJ databases">
        <title>Pseudoxanthomonas sp. CAU 1598 isolated from sand of Yaerae Beach.</title>
        <authorList>
            <person name="Kim W."/>
        </authorList>
    </citation>
    <scope>NUCLEOTIDE SEQUENCE [LARGE SCALE GENOMIC DNA]</scope>
    <source>
        <strain evidence="2 3">CAU 1598</strain>
    </source>
</reference>
<dbReference type="PANTHER" id="PTHR30092:SF0">
    <property type="entry name" value="INNER MEMBRANE PROTEIN CRED"/>
    <property type="match status" value="1"/>
</dbReference>
<dbReference type="PANTHER" id="PTHR30092">
    <property type="entry name" value="INNER MEMBRANE PROTEIN CRED"/>
    <property type="match status" value="1"/>
</dbReference>
<feature type="transmembrane region" description="Helical" evidence="1">
    <location>
        <begin position="360"/>
        <end position="378"/>
    </location>
</feature>
<dbReference type="PIRSF" id="PIRSF004548">
    <property type="entry name" value="CreD"/>
    <property type="match status" value="1"/>
</dbReference>
<feature type="transmembrane region" description="Helical" evidence="1">
    <location>
        <begin position="390"/>
        <end position="407"/>
    </location>
</feature>
<proteinExistence type="predicted"/>
<organism evidence="2 3">
    <name type="scientific">Pseudomarimonas arenosa</name>
    <dbReference type="NCBI Taxonomy" id="2774145"/>
    <lineage>
        <taxon>Bacteria</taxon>
        <taxon>Pseudomonadati</taxon>
        <taxon>Pseudomonadota</taxon>
        <taxon>Gammaproteobacteria</taxon>
        <taxon>Lysobacterales</taxon>
        <taxon>Lysobacteraceae</taxon>
        <taxon>Pseudomarimonas</taxon>
    </lineage>
</organism>
<sequence>MNRRLFIKLLLIAVVLIVLLIPLAMLDGLVAERQARGAEVVADIALASGGEQTVVGPLLVIEAVSTLRRQRSVSENGTLRQFEDFEKYTERRVLFPESLTITSKALSERRNRGPFSALLFHSEQQLNAAFPRLSRQPAEDEVDYTIKRAYLVLAVGDARGIGAVTWQVDGRALPALPGGGLPGMPSGIEAELSVEQVQASALQVQVGLSLSGTQRLAWLPIADANEVALESDWPHPGFSGSFLPIERTLGAQGFSARWRVSRLASDAQSRVTRCVEEQGQCLALESSSLGVNFVDPVDRYLMTERAINYALLMLVLVFGTVFFVEMLRALEVHVMQYGLTGLAMALFFLLLLALSEHLGFALAYSMAAAACGGLIGFYISPALGSRARTISFTALLFGLYLLLYLILSAEDTALLVGALALFGLLAAVMVVSRRFDWNLVGARPNHEPEAR</sequence>
<dbReference type="Proteomes" id="UP000613768">
    <property type="component" value="Unassembled WGS sequence"/>
</dbReference>
<dbReference type="InterPro" id="IPR010364">
    <property type="entry name" value="Uncharacterised_IM_CreD"/>
</dbReference>
<gene>
    <name evidence="2" type="ORF">IFO71_12980</name>
</gene>
<protein>
    <submittedName>
        <fullName evidence="2">Inner membrane CreD family protein</fullName>
    </submittedName>
</protein>
<feature type="transmembrane region" description="Helical" evidence="1">
    <location>
        <begin position="306"/>
        <end position="327"/>
    </location>
</feature>
<evidence type="ECO:0000256" key="1">
    <source>
        <dbReference type="SAM" id="Phobius"/>
    </source>
</evidence>
<dbReference type="EMBL" id="JACYTR010000027">
    <property type="protein sequence ID" value="MBD8526652.1"/>
    <property type="molecule type" value="Genomic_DNA"/>
</dbReference>
<feature type="transmembrane region" description="Helical" evidence="1">
    <location>
        <begin position="413"/>
        <end position="431"/>
    </location>
</feature>
<keyword evidence="1" id="KW-1133">Transmembrane helix</keyword>
<dbReference type="Pfam" id="PF06123">
    <property type="entry name" value="CreD"/>
    <property type="match status" value="1"/>
</dbReference>
<keyword evidence="3" id="KW-1185">Reference proteome</keyword>
<evidence type="ECO:0000313" key="2">
    <source>
        <dbReference type="EMBL" id="MBD8526652.1"/>
    </source>
</evidence>
<dbReference type="NCBIfam" id="NF008712">
    <property type="entry name" value="PRK11715.1-1"/>
    <property type="match status" value="1"/>
</dbReference>
<dbReference type="RefSeq" id="WP_192030073.1">
    <property type="nucleotide sequence ID" value="NZ_JACYTR010000027.1"/>
</dbReference>
<accession>A0AAW3ZNJ9</accession>
<keyword evidence="1" id="KW-0812">Transmembrane</keyword>
<feature type="transmembrane region" description="Helical" evidence="1">
    <location>
        <begin position="334"/>
        <end position="354"/>
    </location>
</feature>
<dbReference type="AlphaFoldDB" id="A0AAW3ZNJ9"/>
<evidence type="ECO:0000313" key="3">
    <source>
        <dbReference type="Proteomes" id="UP000613768"/>
    </source>
</evidence>
<dbReference type="GO" id="GO:0005886">
    <property type="term" value="C:plasma membrane"/>
    <property type="evidence" value="ECO:0007669"/>
    <property type="project" value="TreeGrafter"/>
</dbReference>
<name>A0AAW3ZNJ9_9GAMM</name>